<keyword evidence="2" id="KW-1185">Reference proteome</keyword>
<comment type="caution">
    <text evidence="1">The sequence shown here is derived from an EMBL/GenBank/DDBJ whole genome shotgun (WGS) entry which is preliminary data.</text>
</comment>
<gene>
    <name evidence="1" type="ORF">MED92_09561</name>
</gene>
<dbReference type="EMBL" id="AAOW01000015">
    <property type="protein sequence ID" value="EAR60641.1"/>
    <property type="molecule type" value="Genomic_DNA"/>
</dbReference>
<name>A0A7U8GRS0_NEPCE</name>
<dbReference type="Proteomes" id="UP000002171">
    <property type="component" value="Unassembled WGS sequence"/>
</dbReference>
<organism evidence="1 2">
    <name type="scientific">Neptuniibacter caesariensis</name>
    <dbReference type="NCBI Taxonomy" id="207954"/>
    <lineage>
        <taxon>Bacteria</taxon>
        <taxon>Pseudomonadati</taxon>
        <taxon>Pseudomonadota</taxon>
        <taxon>Gammaproteobacteria</taxon>
        <taxon>Oceanospirillales</taxon>
        <taxon>Oceanospirillaceae</taxon>
        <taxon>Neptuniibacter</taxon>
    </lineage>
</organism>
<evidence type="ECO:0000313" key="1">
    <source>
        <dbReference type="EMBL" id="EAR60641.1"/>
    </source>
</evidence>
<proteinExistence type="predicted"/>
<protein>
    <submittedName>
        <fullName evidence="1">Uncharacterized protein</fullName>
    </submittedName>
</protein>
<accession>A0A7U8GRS0</accession>
<reference evidence="1 2" key="1">
    <citation type="submission" date="2006-02" db="EMBL/GenBank/DDBJ databases">
        <authorList>
            <person name="Pinhassi J."/>
            <person name="Pedros-Alio C."/>
            <person name="Ferriera S."/>
            <person name="Johnson J."/>
            <person name="Kravitz S."/>
            <person name="Halpern A."/>
            <person name="Remington K."/>
            <person name="Beeson K."/>
            <person name="Tran B."/>
            <person name="Rogers Y.-H."/>
            <person name="Friedman R."/>
            <person name="Venter J.C."/>
        </authorList>
    </citation>
    <scope>NUCLEOTIDE SEQUENCE [LARGE SCALE GENOMIC DNA]</scope>
    <source>
        <strain evidence="1 2">MED92</strain>
    </source>
</reference>
<evidence type="ECO:0000313" key="2">
    <source>
        <dbReference type="Proteomes" id="UP000002171"/>
    </source>
</evidence>
<sequence length="41" mass="4671">MLDGNDFAIAEPTTFAWGYKSEPDELSSINSLKRKNRPSFH</sequence>
<dbReference type="AlphaFoldDB" id="A0A7U8GRS0"/>